<protein>
    <submittedName>
        <fullName evidence="1">Uncharacterized protein</fullName>
    </submittedName>
</protein>
<gene>
    <name evidence="1" type="ORF">TBK1r_11080</name>
</gene>
<keyword evidence="2" id="KW-1185">Reference proteome</keyword>
<reference evidence="1 2" key="1">
    <citation type="submission" date="2019-02" db="EMBL/GenBank/DDBJ databases">
        <title>Deep-cultivation of Planctomycetes and their phenomic and genomic characterization uncovers novel biology.</title>
        <authorList>
            <person name="Wiegand S."/>
            <person name="Jogler M."/>
            <person name="Boedeker C."/>
            <person name="Pinto D."/>
            <person name="Vollmers J."/>
            <person name="Rivas-Marin E."/>
            <person name="Kohn T."/>
            <person name="Peeters S.H."/>
            <person name="Heuer A."/>
            <person name="Rast P."/>
            <person name="Oberbeckmann S."/>
            <person name="Bunk B."/>
            <person name="Jeske O."/>
            <person name="Meyerdierks A."/>
            <person name="Storesund J.E."/>
            <person name="Kallscheuer N."/>
            <person name="Luecker S."/>
            <person name="Lage O.M."/>
            <person name="Pohl T."/>
            <person name="Merkel B.J."/>
            <person name="Hornburger P."/>
            <person name="Mueller R.-W."/>
            <person name="Bruemmer F."/>
            <person name="Labrenz M."/>
            <person name="Spormann A.M."/>
            <person name="Op den Camp H."/>
            <person name="Overmann J."/>
            <person name="Amann R."/>
            <person name="Jetten M.S.M."/>
            <person name="Mascher T."/>
            <person name="Medema M.H."/>
            <person name="Devos D.P."/>
            <person name="Kaster A.-K."/>
            <person name="Ovreas L."/>
            <person name="Rohde M."/>
            <person name="Galperin M.Y."/>
            <person name="Jogler C."/>
        </authorList>
    </citation>
    <scope>NUCLEOTIDE SEQUENCE [LARGE SCALE GENOMIC DNA]</scope>
    <source>
        <strain evidence="1 2">TBK1r</strain>
    </source>
</reference>
<dbReference type="Proteomes" id="UP000318081">
    <property type="component" value="Chromosome"/>
</dbReference>
<organism evidence="1 2">
    <name type="scientific">Stieleria magnilauensis</name>
    <dbReference type="NCBI Taxonomy" id="2527963"/>
    <lineage>
        <taxon>Bacteria</taxon>
        <taxon>Pseudomonadati</taxon>
        <taxon>Planctomycetota</taxon>
        <taxon>Planctomycetia</taxon>
        <taxon>Pirellulales</taxon>
        <taxon>Pirellulaceae</taxon>
        <taxon>Stieleria</taxon>
    </lineage>
</organism>
<accession>A0ABX5XJL6</accession>
<name>A0ABX5XJL6_9BACT</name>
<evidence type="ECO:0000313" key="1">
    <source>
        <dbReference type="EMBL" id="QDV82183.1"/>
    </source>
</evidence>
<proteinExistence type="predicted"/>
<dbReference type="EMBL" id="CP036432">
    <property type="protein sequence ID" value="QDV82183.1"/>
    <property type="molecule type" value="Genomic_DNA"/>
</dbReference>
<evidence type="ECO:0000313" key="2">
    <source>
        <dbReference type="Proteomes" id="UP000318081"/>
    </source>
</evidence>
<sequence>MMLRNCFEWAVFDVALWSQLGANLSPNFLAVDADRIRCSDAQPNAVTVNSQYFKRSDLAAETDNNPLTLFS</sequence>